<feature type="non-terminal residue" evidence="1">
    <location>
        <position position="31"/>
    </location>
</feature>
<evidence type="ECO:0000313" key="1">
    <source>
        <dbReference type="EMBL" id="CAJ0564783.1"/>
    </source>
</evidence>
<protein>
    <submittedName>
        <fullName evidence="1">Uncharacterized protein</fullName>
    </submittedName>
</protein>
<organism evidence="1 2">
    <name type="scientific">Mesorhabditis spiculigera</name>
    <dbReference type="NCBI Taxonomy" id="96644"/>
    <lineage>
        <taxon>Eukaryota</taxon>
        <taxon>Metazoa</taxon>
        <taxon>Ecdysozoa</taxon>
        <taxon>Nematoda</taxon>
        <taxon>Chromadorea</taxon>
        <taxon>Rhabditida</taxon>
        <taxon>Rhabditina</taxon>
        <taxon>Rhabditomorpha</taxon>
        <taxon>Rhabditoidea</taxon>
        <taxon>Rhabditidae</taxon>
        <taxon>Mesorhabditinae</taxon>
        <taxon>Mesorhabditis</taxon>
    </lineage>
</organism>
<gene>
    <name evidence="1" type="ORF">MSPICULIGERA_LOCUS3452</name>
</gene>
<proteinExistence type="predicted"/>
<sequence length="31" mass="3739">KHLGWHDVFSDDFYTEFAILEAVHSLFWNTL</sequence>
<dbReference type="AlphaFoldDB" id="A0AA36C9B3"/>
<reference evidence="1" key="1">
    <citation type="submission" date="2023-06" db="EMBL/GenBank/DDBJ databases">
        <authorList>
            <person name="Delattre M."/>
        </authorList>
    </citation>
    <scope>NUCLEOTIDE SEQUENCE</scope>
    <source>
        <strain evidence="1">AF72</strain>
    </source>
</reference>
<feature type="non-terminal residue" evidence="1">
    <location>
        <position position="1"/>
    </location>
</feature>
<name>A0AA36C9B3_9BILA</name>
<evidence type="ECO:0000313" key="2">
    <source>
        <dbReference type="Proteomes" id="UP001177023"/>
    </source>
</evidence>
<accession>A0AA36C9B3</accession>
<comment type="caution">
    <text evidence="1">The sequence shown here is derived from an EMBL/GenBank/DDBJ whole genome shotgun (WGS) entry which is preliminary data.</text>
</comment>
<keyword evidence="2" id="KW-1185">Reference proteome</keyword>
<dbReference type="EMBL" id="CATQJA010000916">
    <property type="protein sequence ID" value="CAJ0564783.1"/>
    <property type="molecule type" value="Genomic_DNA"/>
</dbReference>
<dbReference type="Proteomes" id="UP001177023">
    <property type="component" value="Unassembled WGS sequence"/>
</dbReference>